<protein>
    <submittedName>
        <fullName evidence="1">VrrA/YqfQ family protein</fullName>
    </submittedName>
</protein>
<reference evidence="1 2" key="1">
    <citation type="submission" date="2024-01" db="EMBL/GenBank/DDBJ databases">
        <title>Seven novel Bacillus-like species.</title>
        <authorList>
            <person name="Liu G."/>
        </authorList>
    </citation>
    <scope>NUCLEOTIDE SEQUENCE [LARGE SCALE GENOMIC DNA]</scope>
    <source>
        <strain evidence="1 2">FJAT-51639</strain>
    </source>
</reference>
<sequence>MYMKSPPYQQMYTQSPYSHTMYPTPGMQPMMPKKKGFLAKLFQKRNPAADMYMMPPYRQLETYSNTPYQQNHPYMYPPKQQRMAQPQMMAEGETRGTVGTAGTAGGASSGIGSFFTNFISNPTGMLNNVEKVVQMAQSFGPVVQQYGPIVRNIPSIMKILSSGKSTEEKQTEVAEKQTEVVEVSPSTPSKEIPITRKPLAPKIIIEDEIAVENVQSTTPKPKLYV</sequence>
<evidence type="ECO:0000313" key="1">
    <source>
        <dbReference type="EMBL" id="MEI4800263.1"/>
    </source>
</evidence>
<evidence type="ECO:0000313" key="2">
    <source>
        <dbReference type="Proteomes" id="UP001372526"/>
    </source>
</evidence>
<dbReference type="Proteomes" id="UP001372526">
    <property type="component" value="Unassembled WGS sequence"/>
</dbReference>
<dbReference type="RefSeq" id="WP_336471222.1">
    <property type="nucleotide sequence ID" value="NZ_JBAWSX010000001.1"/>
</dbReference>
<dbReference type="InterPro" id="IPR025571">
    <property type="entry name" value="YqfQ"/>
</dbReference>
<dbReference type="Pfam" id="PF14181">
    <property type="entry name" value="YqfQ"/>
    <property type="match status" value="1"/>
</dbReference>
<dbReference type="EMBL" id="JBAWSX010000001">
    <property type="protein sequence ID" value="MEI4800263.1"/>
    <property type="molecule type" value="Genomic_DNA"/>
</dbReference>
<name>A0ABU8FC53_9BACI</name>
<accession>A0ABU8FC53</accession>
<organism evidence="1 2">
    <name type="scientific">Bacillus bruguierae</name>
    <dbReference type="NCBI Taxonomy" id="3127667"/>
    <lineage>
        <taxon>Bacteria</taxon>
        <taxon>Bacillati</taxon>
        <taxon>Bacillota</taxon>
        <taxon>Bacilli</taxon>
        <taxon>Bacillales</taxon>
        <taxon>Bacillaceae</taxon>
        <taxon>Bacillus</taxon>
    </lineage>
</organism>
<comment type="caution">
    <text evidence="1">The sequence shown here is derived from an EMBL/GenBank/DDBJ whole genome shotgun (WGS) entry which is preliminary data.</text>
</comment>
<proteinExistence type="predicted"/>
<gene>
    <name evidence="1" type="primary">vrrA</name>
    <name evidence="1" type="ORF">WAZ07_02785</name>
</gene>
<keyword evidence="2" id="KW-1185">Reference proteome</keyword>